<dbReference type="PROSITE" id="PS00109">
    <property type="entry name" value="PROTEIN_KINASE_TYR"/>
    <property type="match status" value="1"/>
</dbReference>
<dbReference type="SUPFAM" id="SSF56112">
    <property type="entry name" value="Protein kinase-like (PK-like)"/>
    <property type="match status" value="1"/>
</dbReference>
<dbReference type="PROSITE" id="PS50011">
    <property type="entry name" value="PROTEIN_KINASE_DOM"/>
    <property type="match status" value="1"/>
</dbReference>
<dbReference type="InterPro" id="IPR011009">
    <property type="entry name" value="Kinase-like_dom_sf"/>
</dbReference>
<reference evidence="5" key="2">
    <citation type="submission" date="2015-01" db="EMBL/GenBank/DDBJ databases">
        <title>Evolutionary Origins and Diversification of the Mycorrhizal Mutualists.</title>
        <authorList>
            <consortium name="DOE Joint Genome Institute"/>
            <consortium name="Mycorrhizal Genomics Consortium"/>
            <person name="Kohler A."/>
            <person name="Kuo A."/>
            <person name="Nagy L.G."/>
            <person name="Floudas D."/>
            <person name="Copeland A."/>
            <person name="Barry K.W."/>
            <person name="Cichocki N."/>
            <person name="Veneault-Fourrey C."/>
            <person name="LaButti K."/>
            <person name="Lindquist E.A."/>
            <person name="Lipzen A."/>
            <person name="Lundell T."/>
            <person name="Morin E."/>
            <person name="Murat C."/>
            <person name="Riley R."/>
            <person name="Ohm R."/>
            <person name="Sun H."/>
            <person name="Tunlid A."/>
            <person name="Henrissat B."/>
            <person name="Grigoriev I.V."/>
            <person name="Hibbett D.S."/>
            <person name="Martin F."/>
        </authorList>
    </citation>
    <scope>NUCLEOTIDE SEQUENCE [LARGE SCALE GENOMIC DNA]</scope>
    <source>
        <strain evidence="5">F 1598</strain>
    </source>
</reference>
<dbReference type="AlphaFoldDB" id="A0A0C3BPP3"/>
<dbReference type="EMBL" id="KN833010">
    <property type="protein sequence ID" value="KIM79277.1"/>
    <property type="molecule type" value="Genomic_DNA"/>
</dbReference>
<sequence length="333" mass="37605">MTVPQSSLTFYTSKFVNGVRNYLYWRSNYLQDTLDKSNHVVLQSDHYIAIGEHADLWEGRMYNRKVAVKVLRGGSSSNSEFLTNFTERLEYEARTWQHLKHPNVSEFYGLAFNFGHMPALILPFYDNGTVVDYVSEKDNNARLDMVTQIAQGLEYLHGMSVVHGDLRGSNVLVDAEEHPRICDYGLAFIIEPSEFTSIKTAGACRWTAPEIMNPPENATSTNHSLALFTEASDIYAFGMTTLEIFTGKIPFSQKRNDSSVIFYVLGGGRPELPAFFKEKESLARLVQECWDQEPGRRPTSRAVTEKLLANAHEENATSGIGNPSKGWFGTSWF</sequence>
<keyword evidence="5" id="KW-1185">Reference proteome</keyword>
<keyword evidence="1" id="KW-0547">Nucleotide-binding</keyword>
<name>A0A0C3BPP3_PILCF</name>
<keyword evidence="2" id="KW-0067">ATP-binding</keyword>
<dbReference type="InParanoid" id="A0A0C3BPP3"/>
<dbReference type="GO" id="GO:0004674">
    <property type="term" value="F:protein serine/threonine kinase activity"/>
    <property type="evidence" value="ECO:0007669"/>
    <property type="project" value="TreeGrafter"/>
</dbReference>
<dbReference type="Gene3D" id="1.10.510.10">
    <property type="entry name" value="Transferase(Phosphotransferase) domain 1"/>
    <property type="match status" value="1"/>
</dbReference>
<protein>
    <recommendedName>
        <fullName evidence="3">Protein kinase domain-containing protein</fullName>
    </recommendedName>
</protein>
<evidence type="ECO:0000313" key="5">
    <source>
        <dbReference type="Proteomes" id="UP000054166"/>
    </source>
</evidence>
<evidence type="ECO:0000256" key="2">
    <source>
        <dbReference type="ARBA" id="ARBA00022840"/>
    </source>
</evidence>
<evidence type="ECO:0000256" key="1">
    <source>
        <dbReference type="ARBA" id="ARBA00022741"/>
    </source>
</evidence>
<accession>A0A0C3BPP3</accession>
<dbReference type="InterPro" id="IPR001245">
    <property type="entry name" value="Ser-Thr/Tyr_kinase_cat_dom"/>
</dbReference>
<dbReference type="GO" id="GO:0005524">
    <property type="term" value="F:ATP binding"/>
    <property type="evidence" value="ECO:0007669"/>
    <property type="project" value="UniProtKB-KW"/>
</dbReference>
<gene>
    <name evidence="4" type="ORF">PILCRDRAFT_823532</name>
</gene>
<dbReference type="Proteomes" id="UP000054166">
    <property type="component" value="Unassembled WGS sequence"/>
</dbReference>
<dbReference type="Pfam" id="PF07714">
    <property type="entry name" value="PK_Tyr_Ser-Thr"/>
    <property type="match status" value="1"/>
</dbReference>
<dbReference type="PANTHER" id="PTHR44329:SF298">
    <property type="entry name" value="MIXED LINEAGE KINASE DOMAIN-LIKE PROTEIN"/>
    <property type="match status" value="1"/>
</dbReference>
<dbReference type="STRING" id="765440.A0A0C3BPP3"/>
<dbReference type="InterPro" id="IPR000719">
    <property type="entry name" value="Prot_kinase_dom"/>
</dbReference>
<dbReference type="HOGENOM" id="CLU_000288_7_18_1"/>
<dbReference type="PANTHER" id="PTHR44329">
    <property type="entry name" value="SERINE/THREONINE-PROTEIN KINASE TNNI3K-RELATED"/>
    <property type="match status" value="1"/>
</dbReference>
<proteinExistence type="predicted"/>
<dbReference type="OrthoDB" id="538607at2759"/>
<dbReference type="InterPro" id="IPR008266">
    <property type="entry name" value="Tyr_kinase_AS"/>
</dbReference>
<evidence type="ECO:0000313" key="4">
    <source>
        <dbReference type="EMBL" id="KIM79277.1"/>
    </source>
</evidence>
<feature type="domain" description="Protein kinase" evidence="3">
    <location>
        <begin position="42"/>
        <end position="315"/>
    </location>
</feature>
<organism evidence="4 5">
    <name type="scientific">Piloderma croceum (strain F 1598)</name>
    <dbReference type="NCBI Taxonomy" id="765440"/>
    <lineage>
        <taxon>Eukaryota</taxon>
        <taxon>Fungi</taxon>
        <taxon>Dikarya</taxon>
        <taxon>Basidiomycota</taxon>
        <taxon>Agaricomycotina</taxon>
        <taxon>Agaricomycetes</taxon>
        <taxon>Agaricomycetidae</taxon>
        <taxon>Atheliales</taxon>
        <taxon>Atheliaceae</taxon>
        <taxon>Piloderma</taxon>
    </lineage>
</organism>
<reference evidence="4 5" key="1">
    <citation type="submission" date="2014-04" db="EMBL/GenBank/DDBJ databases">
        <authorList>
            <consortium name="DOE Joint Genome Institute"/>
            <person name="Kuo A."/>
            <person name="Tarkka M."/>
            <person name="Buscot F."/>
            <person name="Kohler A."/>
            <person name="Nagy L.G."/>
            <person name="Floudas D."/>
            <person name="Copeland A."/>
            <person name="Barry K.W."/>
            <person name="Cichocki N."/>
            <person name="Veneault-Fourrey C."/>
            <person name="LaButti K."/>
            <person name="Lindquist E.A."/>
            <person name="Lipzen A."/>
            <person name="Lundell T."/>
            <person name="Morin E."/>
            <person name="Murat C."/>
            <person name="Sun H."/>
            <person name="Tunlid A."/>
            <person name="Henrissat B."/>
            <person name="Grigoriev I.V."/>
            <person name="Hibbett D.S."/>
            <person name="Martin F."/>
            <person name="Nordberg H.P."/>
            <person name="Cantor M.N."/>
            <person name="Hua S.X."/>
        </authorList>
    </citation>
    <scope>NUCLEOTIDE SEQUENCE [LARGE SCALE GENOMIC DNA]</scope>
    <source>
        <strain evidence="4 5">F 1598</strain>
    </source>
</reference>
<evidence type="ECO:0000259" key="3">
    <source>
        <dbReference type="PROSITE" id="PS50011"/>
    </source>
</evidence>
<dbReference type="InterPro" id="IPR051681">
    <property type="entry name" value="Ser/Thr_Kinases-Pseudokinases"/>
</dbReference>